<sequence length="672" mass="72525">MSITETQHSAYPGPELIAGTYAAERTPLLGHSSSSRAENQDMPGTSQEQMPTLSLLLNQSGILLKSALPVFGTHILEYGLIITSVLAVGHLGKLELAACTLGSMTANVTAFSIIIGLAGALDTVLPGIWGASAARDFTSGTGQETELNKYKVSDSRLLGLWCQRMAVIHLLFIVPMLCIWLNAESILLLLRQDKDVARLAGQYLAMLSFGIPAFAFNTIAKRYFQAQGLFTVPTKIGTVVAGLNILLTGLLVYYPRPLPQALAPYLHLGFVGAPLSTAISYNLVALGNAFWGWRIEVSRRDRREELAAREQTKTLDPYRSASPTPTDSTNSSTYASSERSSSAYTLQEINDVQETRSAWYPLSTRALHPISLGTLLTLGVGGVGQTASEWWAWELIGLGASLLGPTALAAQSVLLVSCSTTYQAPFALGVATSVRIGQLLGLGRPRLAKIAAYASIVLGLVVSLIFSSIFWVWRKQWAYLFNDDEDVAKMVASILPLVALFQVFDGNAAITGGTLRAKGKQGTGALLNLSAYYVFGIPLGFYLAFKDVGLPDSLPDHPVIHSLANQLTTILSPSLFTFPSPQPIFNGSVTAMSLDDPKYPSLPEATVALRGLWVGLTASLVYCSVFGTVLCLLTDWQHEVEKVRARVEAEERHDHRENPSENASDEATFVEV</sequence>
<feature type="transmembrane region" description="Helical" evidence="7">
    <location>
        <begin position="493"/>
        <end position="513"/>
    </location>
</feature>
<evidence type="ECO:0000256" key="2">
    <source>
        <dbReference type="ARBA" id="ARBA00010199"/>
    </source>
</evidence>
<evidence type="ECO:0000256" key="5">
    <source>
        <dbReference type="ARBA" id="ARBA00023136"/>
    </source>
</evidence>
<evidence type="ECO:0000256" key="7">
    <source>
        <dbReference type="SAM" id="Phobius"/>
    </source>
</evidence>
<feature type="transmembrane region" description="Helical" evidence="7">
    <location>
        <begin position="450"/>
        <end position="473"/>
    </location>
</feature>
<evidence type="ECO:0000256" key="4">
    <source>
        <dbReference type="ARBA" id="ARBA00022989"/>
    </source>
</evidence>
<feature type="transmembrane region" description="Helical" evidence="7">
    <location>
        <begin position="266"/>
        <end position="293"/>
    </location>
</feature>
<dbReference type="GO" id="GO:0042910">
    <property type="term" value="F:xenobiotic transmembrane transporter activity"/>
    <property type="evidence" value="ECO:0007669"/>
    <property type="project" value="InterPro"/>
</dbReference>
<feature type="transmembrane region" description="Helical" evidence="7">
    <location>
        <begin position="612"/>
        <end position="634"/>
    </location>
</feature>
<dbReference type="AlphaFoldDB" id="A0A9P5PEE1"/>
<evidence type="ECO:0000313" key="8">
    <source>
        <dbReference type="EMBL" id="KAF9063726.1"/>
    </source>
</evidence>
<dbReference type="InterPro" id="IPR002528">
    <property type="entry name" value="MATE_fam"/>
</dbReference>
<dbReference type="EMBL" id="JADNRY010000140">
    <property type="protein sequence ID" value="KAF9063726.1"/>
    <property type="molecule type" value="Genomic_DNA"/>
</dbReference>
<dbReference type="Pfam" id="PF01554">
    <property type="entry name" value="MatE"/>
    <property type="match status" value="3"/>
</dbReference>
<comment type="caution">
    <text evidence="8">The sequence shown here is derived from an EMBL/GenBank/DDBJ whole genome shotgun (WGS) entry which is preliminary data.</text>
</comment>
<keyword evidence="3 7" id="KW-0812">Transmembrane</keyword>
<proteinExistence type="inferred from homology"/>
<dbReference type="Proteomes" id="UP000772434">
    <property type="component" value="Unassembled WGS sequence"/>
</dbReference>
<feature type="transmembrane region" description="Helical" evidence="7">
    <location>
        <begin position="203"/>
        <end position="224"/>
    </location>
</feature>
<dbReference type="GO" id="GO:0016020">
    <property type="term" value="C:membrane"/>
    <property type="evidence" value="ECO:0007669"/>
    <property type="project" value="UniProtKB-SubCell"/>
</dbReference>
<dbReference type="InterPro" id="IPR045069">
    <property type="entry name" value="MATE_euk"/>
</dbReference>
<feature type="compositionally biased region" description="Low complexity" evidence="6">
    <location>
        <begin position="320"/>
        <end position="339"/>
    </location>
</feature>
<keyword evidence="9" id="KW-1185">Reference proteome</keyword>
<dbReference type="GO" id="GO:0015297">
    <property type="term" value="F:antiporter activity"/>
    <property type="evidence" value="ECO:0007669"/>
    <property type="project" value="InterPro"/>
</dbReference>
<dbReference type="CDD" id="cd13132">
    <property type="entry name" value="MATE_eukaryotic"/>
    <property type="match status" value="1"/>
</dbReference>
<gene>
    <name evidence="8" type="ORF">BDP27DRAFT_1334778</name>
</gene>
<keyword evidence="4 7" id="KW-1133">Transmembrane helix</keyword>
<accession>A0A9P5PEE1</accession>
<evidence type="ECO:0000256" key="6">
    <source>
        <dbReference type="SAM" id="MobiDB-lite"/>
    </source>
</evidence>
<organism evidence="8 9">
    <name type="scientific">Rhodocollybia butyracea</name>
    <dbReference type="NCBI Taxonomy" id="206335"/>
    <lineage>
        <taxon>Eukaryota</taxon>
        <taxon>Fungi</taxon>
        <taxon>Dikarya</taxon>
        <taxon>Basidiomycota</taxon>
        <taxon>Agaricomycotina</taxon>
        <taxon>Agaricomycetes</taxon>
        <taxon>Agaricomycetidae</taxon>
        <taxon>Agaricales</taxon>
        <taxon>Marasmiineae</taxon>
        <taxon>Omphalotaceae</taxon>
        <taxon>Rhodocollybia</taxon>
    </lineage>
</organism>
<comment type="similarity">
    <text evidence="2">Belongs to the multi antimicrobial extrusion (MATE) (TC 2.A.66.1) family.</text>
</comment>
<name>A0A9P5PEE1_9AGAR</name>
<reference evidence="8" key="1">
    <citation type="submission" date="2020-11" db="EMBL/GenBank/DDBJ databases">
        <authorList>
            <consortium name="DOE Joint Genome Institute"/>
            <person name="Ahrendt S."/>
            <person name="Riley R."/>
            <person name="Andreopoulos W."/>
            <person name="Labutti K."/>
            <person name="Pangilinan J."/>
            <person name="Ruiz-Duenas F.J."/>
            <person name="Barrasa J.M."/>
            <person name="Sanchez-Garcia M."/>
            <person name="Camarero S."/>
            <person name="Miyauchi S."/>
            <person name="Serrano A."/>
            <person name="Linde D."/>
            <person name="Babiker R."/>
            <person name="Drula E."/>
            <person name="Ayuso-Fernandez I."/>
            <person name="Pacheco R."/>
            <person name="Padilla G."/>
            <person name="Ferreira P."/>
            <person name="Barriuso J."/>
            <person name="Kellner H."/>
            <person name="Castanera R."/>
            <person name="Alfaro M."/>
            <person name="Ramirez L."/>
            <person name="Pisabarro A.G."/>
            <person name="Kuo A."/>
            <person name="Tritt A."/>
            <person name="Lipzen A."/>
            <person name="He G."/>
            <person name="Yan M."/>
            <person name="Ng V."/>
            <person name="Cullen D."/>
            <person name="Martin F."/>
            <person name="Rosso M.-N."/>
            <person name="Henrissat B."/>
            <person name="Hibbett D."/>
            <person name="Martinez A.T."/>
            <person name="Grigoriev I.V."/>
        </authorList>
    </citation>
    <scope>NUCLEOTIDE SEQUENCE</scope>
    <source>
        <strain evidence="8">AH 40177</strain>
    </source>
</reference>
<feature type="transmembrane region" description="Helical" evidence="7">
    <location>
        <begin position="525"/>
        <end position="545"/>
    </location>
</feature>
<dbReference type="PANTHER" id="PTHR11206">
    <property type="entry name" value="MULTIDRUG RESISTANCE PROTEIN"/>
    <property type="match status" value="1"/>
</dbReference>
<evidence type="ECO:0000256" key="1">
    <source>
        <dbReference type="ARBA" id="ARBA00004141"/>
    </source>
</evidence>
<evidence type="ECO:0000256" key="3">
    <source>
        <dbReference type="ARBA" id="ARBA00022692"/>
    </source>
</evidence>
<feature type="region of interest" description="Disordered" evidence="6">
    <location>
        <begin position="306"/>
        <end position="339"/>
    </location>
</feature>
<feature type="compositionally biased region" description="Basic and acidic residues" evidence="6">
    <location>
        <begin position="648"/>
        <end position="659"/>
    </location>
</feature>
<comment type="subcellular location">
    <subcellularLocation>
        <location evidence="1">Membrane</location>
        <topology evidence="1">Multi-pass membrane protein</topology>
    </subcellularLocation>
</comment>
<feature type="region of interest" description="Disordered" evidence="6">
    <location>
        <begin position="648"/>
        <end position="672"/>
    </location>
</feature>
<dbReference type="GO" id="GO:1990961">
    <property type="term" value="P:xenobiotic detoxification by transmembrane export across the plasma membrane"/>
    <property type="evidence" value="ECO:0007669"/>
    <property type="project" value="InterPro"/>
</dbReference>
<protein>
    <submittedName>
        <fullName evidence="8">Mate-domain-containing protein</fullName>
    </submittedName>
</protein>
<keyword evidence="5 7" id="KW-0472">Membrane</keyword>
<dbReference type="OrthoDB" id="2126698at2759"/>
<feature type="transmembrane region" description="Helical" evidence="7">
    <location>
        <begin position="165"/>
        <end position="183"/>
    </location>
</feature>
<feature type="transmembrane region" description="Helical" evidence="7">
    <location>
        <begin position="236"/>
        <end position="254"/>
    </location>
</feature>
<evidence type="ECO:0000313" key="9">
    <source>
        <dbReference type="Proteomes" id="UP000772434"/>
    </source>
</evidence>